<dbReference type="Gene3D" id="1.10.287.950">
    <property type="entry name" value="Methyl-accepting chemotaxis protein"/>
    <property type="match status" value="1"/>
</dbReference>
<evidence type="ECO:0000256" key="5">
    <source>
        <dbReference type="SAM" id="MobiDB-lite"/>
    </source>
</evidence>
<proteinExistence type="inferred from homology"/>
<dbReference type="GO" id="GO:0006935">
    <property type="term" value="P:chemotaxis"/>
    <property type="evidence" value="ECO:0007669"/>
    <property type="project" value="UniProtKB-KW"/>
</dbReference>
<keyword evidence="10" id="KW-1185">Reference proteome</keyword>
<feature type="domain" description="HAMP" evidence="8">
    <location>
        <begin position="210"/>
        <end position="262"/>
    </location>
</feature>
<dbReference type="PROSITE" id="PS50111">
    <property type="entry name" value="CHEMOTAXIS_TRANSDUC_2"/>
    <property type="match status" value="1"/>
</dbReference>
<keyword evidence="6" id="KW-0472">Membrane</keyword>
<dbReference type="InterPro" id="IPR047347">
    <property type="entry name" value="YvaQ-like_sensor"/>
</dbReference>
<dbReference type="GO" id="GO:0007165">
    <property type="term" value="P:signal transduction"/>
    <property type="evidence" value="ECO:0007669"/>
    <property type="project" value="UniProtKB-KW"/>
</dbReference>
<dbReference type="PANTHER" id="PTHR43531:SF11">
    <property type="entry name" value="METHYL-ACCEPTING CHEMOTAXIS PROTEIN 3"/>
    <property type="match status" value="1"/>
</dbReference>
<dbReference type="SUPFAM" id="SSF158472">
    <property type="entry name" value="HAMP domain-like"/>
    <property type="match status" value="1"/>
</dbReference>
<name>A0A7X2IT76_9BURK</name>
<evidence type="ECO:0000256" key="3">
    <source>
        <dbReference type="ARBA" id="ARBA00029447"/>
    </source>
</evidence>
<dbReference type="SMART" id="SM00304">
    <property type="entry name" value="HAMP"/>
    <property type="match status" value="4"/>
</dbReference>
<dbReference type="CDD" id="cd11386">
    <property type="entry name" value="MCP_signal"/>
    <property type="match status" value="1"/>
</dbReference>
<feature type="region of interest" description="Disordered" evidence="5">
    <location>
        <begin position="736"/>
        <end position="758"/>
    </location>
</feature>
<evidence type="ECO:0000313" key="10">
    <source>
        <dbReference type="Proteomes" id="UP000446768"/>
    </source>
</evidence>
<evidence type="ECO:0000313" key="9">
    <source>
        <dbReference type="EMBL" id="MRV75609.1"/>
    </source>
</evidence>
<evidence type="ECO:0000259" key="8">
    <source>
        <dbReference type="PROSITE" id="PS50885"/>
    </source>
</evidence>
<organism evidence="9 10">
    <name type="scientific">Pseudoduganella rivuli</name>
    <dbReference type="NCBI Taxonomy" id="2666085"/>
    <lineage>
        <taxon>Bacteria</taxon>
        <taxon>Pseudomonadati</taxon>
        <taxon>Pseudomonadota</taxon>
        <taxon>Betaproteobacteria</taxon>
        <taxon>Burkholderiales</taxon>
        <taxon>Oxalobacteraceae</taxon>
        <taxon>Telluria group</taxon>
        <taxon>Pseudoduganella</taxon>
    </lineage>
</organism>
<feature type="domain" description="Methyl-accepting transducer" evidence="7">
    <location>
        <begin position="540"/>
        <end position="755"/>
    </location>
</feature>
<dbReference type="Pfam" id="PF00015">
    <property type="entry name" value="MCPsignal"/>
    <property type="match status" value="1"/>
</dbReference>
<dbReference type="FunFam" id="1.10.287.950:FF:000001">
    <property type="entry name" value="Methyl-accepting chemotaxis sensory transducer"/>
    <property type="match status" value="1"/>
</dbReference>
<comment type="similarity">
    <text evidence="3">Belongs to the methyl-accepting chemotaxis (MCP) protein family.</text>
</comment>
<dbReference type="CDD" id="cd06225">
    <property type="entry name" value="HAMP"/>
    <property type="match status" value="1"/>
</dbReference>
<dbReference type="Pfam" id="PF18947">
    <property type="entry name" value="HAMP_2"/>
    <property type="match status" value="3"/>
</dbReference>
<gene>
    <name evidence="9" type="ORF">GJ700_28225</name>
</gene>
<dbReference type="PANTHER" id="PTHR43531">
    <property type="entry name" value="PROTEIN ICFG"/>
    <property type="match status" value="1"/>
</dbReference>
<dbReference type="Pfam" id="PF12729">
    <property type="entry name" value="4HB_MCP_1"/>
    <property type="match status" value="1"/>
</dbReference>
<keyword evidence="4" id="KW-0807">Transducer</keyword>
<dbReference type="AlphaFoldDB" id="A0A7X2IT76"/>
<reference evidence="9 10" key="1">
    <citation type="submission" date="2019-11" db="EMBL/GenBank/DDBJ databases">
        <title>Novel species isolated from a subtropical stream in China.</title>
        <authorList>
            <person name="Lu H."/>
        </authorList>
    </citation>
    <scope>NUCLEOTIDE SEQUENCE [LARGE SCALE GENOMIC DNA]</scope>
    <source>
        <strain evidence="9 10">FT92W</strain>
    </source>
</reference>
<dbReference type="InterPro" id="IPR004089">
    <property type="entry name" value="MCPsignal_dom"/>
</dbReference>
<evidence type="ECO:0000256" key="4">
    <source>
        <dbReference type="PROSITE-ProRule" id="PRU00284"/>
    </source>
</evidence>
<dbReference type="Gene3D" id="1.20.120.1530">
    <property type="match status" value="1"/>
</dbReference>
<feature type="compositionally biased region" description="Low complexity" evidence="5">
    <location>
        <begin position="741"/>
        <end position="755"/>
    </location>
</feature>
<dbReference type="Proteomes" id="UP000446768">
    <property type="component" value="Unassembled WGS sequence"/>
</dbReference>
<dbReference type="InterPro" id="IPR003660">
    <property type="entry name" value="HAMP_dom"/>
</dbReference>
<keyword evidence="6" id="KW-0812">Transmembrane</keyword>
<dbReference type="PROSITE" id="PS50885">
    <property type="entry name" value="HAMP"/>
    <property type="match status" value="3"/>
</dbReference>
<feature type="domain" description="HAMP" evidence="8">
    <location>
        <begin position="301"/>
        <end position="353"/>
    </location>
</feature>
<feature type="domain" description="HAMP" evidence="8">
    <location>
        <begin position="489"/>
        <end position="535"/>
    </location>
</feature>
<dbReference type="InterPro" id="IPR004090">
    <property type="entry name" value="Chemotax_Me-accpt_rcpt"/>
</dbReference>
<evidence type="ECO:0000256" key="6">
    <source>
        <dbReference type="SAM" id="Phobius"/>
    </source>
</evidence>
<feature type="region of interest" description="Disordered" evidence="5">
    <location>
        <begin position="778"/>
        <end position="817"/>
    </location>
</feature>
<feature type="transmembrane region" description="Helical" evidence="6">
    <location>
        <begin position="189"/>
        <end position="208"/>
    </location>
</feature>
<dbReference type="PRINTS" id="PR00260">
    <property type="entry name" value="CHEMTRNSDUCR"/>
</dbReference>
<dbReference type="CDD" id="cd19411">
    <property type="entry name" value="MCP2201-like_sensor"/>
    <property type="match status" value="1"/>
</dbReference>
<evidence type="ECO:0000256" key="1">
    <source>
        <dbReference type="ARBA" id="ARBA00004370"/>
    </source>
</evidence>
<comment type="caution">
    <text evidence="9">The sequence shown here is derived from an EMBL/GenBank/DDBJ whole genome shotgun (WGS) entry which is preliminary data.</text>
</comment>
<comment type="subcellular location">
    <subcellularLocation>
        <location evidence="1">Membrane</location>
    </subcellularLocation>
</comment>
<dbReference type="SMART" id="SM00283">
    <property type="entry name" value="MA"/>
    <property type="match status" value="1"/>
</dbReference>
<dbReference type="InterPro" id="IPR051310">
    <property type="entry name" value="MCP_chemotaxis"/>
</dbReference>
<evidence type="ECO:0000259" key="7">
    <source>
        <dbReference type="PROSITE" id="PS50111"/>
    </source>
</evidence>
<dbReference type="Pfam" id="PF00672">
    <property type="entry name" value="HAMP"/>
    <property type="match status" value="1"/>
</dbReference>
<keyword evidence="2" id="KW-0145">Chemotaxis</keyword>
<evidence type="ECO:0000256" key="2">
    <source>
        <dbReference type="ARBA" id="ARBA00022500"/>
    </source>
</evidence>
<protein>
    <submittedName>
        <fullName evidence="9">HAMP domain-containing protein</fullName>
    </submittedName>
</protein>
<dbReference type="GO" id="GO:0005886">
    <property type="term" value="C:plasma membrane"/>
    <property type="evidence" value="ECO:0007669"/>
    <property type="project" value="TreeGrafter"/>
</dbReference>
<accession>A0A7X2IT76</accession>
<dbReference type="GO" id="GO:0004888">
    <property type="term" value="F:transmembrane signaling receptor activity"/>
    <property type="evidence" value="ECO:0007669"/>
    <property type="project" value="InterPro"/>
</dbReference>
<dbReference type="InterPro" id="IPR024478">
    <property type="entry name" value="HlyB_4HB_MCP"/>
</dbReference>
<keyword evidence="6" id="KW-1133">Transmembrane helix</keyword>
<sequence length="817" mass="87565">MLKNLKISARLGLGFGCVVVLLLLVSSISISRLAASNELTRQILEDRYAKFLLLEDALKNSIDNGRQVRNILLASSDAEIEKFRRAAETNRGEINEDLNKLQKVIVLEKGKVMLKDILDKRAVLDTRYDQFYTLARTDRKAAIEYVKNDFAPANEAFWQALEALGKFQSELMDKSGDEVAASYDATRTLVVSLAAGAVLLALLIAWQITMGIITPLKTAVQVAERLEAGDLDMHIDATSKDETGQLLNAMRNMVAKLNQVINGQKQAIEAANRGDFAMRVDLNGLQGFQKELADGLNQLMATTGASVSDVVRVMGALSEGDLSKTITKEYQGAFDELKRYANNTVGKLNQVISGQKQAIAAANRGNFDVRVELAGLQGFQQELAEGLNQLMATTGASVADVVRVMGALSEGDLSKTIAKDYDGAFDELKRYANNTVAKLNLVIDGQKNVVDAANRGDFNARIDLAGMQGFQKDLGEGLNRLMVTTGTSIEDVVRVMGALAEGDLSKTIDKHYEGSFGELKSYANNTVAKLLQVVTEVNHGAQSLASASEEVSATAQSLSQSASEQAASVEETSASLEQMTASISQNTDNAKATDGMAARAAQEATEGGDAVNATVAAMKQIATKIGIIDDIAYQTNLLALNAAIEAARAGEHGKGFAVVAAEVRKLAERSQVAAQEISEVASGSVQLAERAGQLLGQMVPNIKRTSDLVQEISAASEEQSSGVAQINSAVQQLSQTTQQNAASSEELAATAEEMSGQAEQLQHTMGFFKVNTQVRGTAFTSSRKGIAPRAPARKRSEPRMVEGDADGEMDETRFARF</sequence>
<dbReference type="EMBL" id="WKJJ01000022">
    <property type="protein sequence ID" value="MRV75609.1"/>
    <property type="molecule type" value="Genomic_DNA"/>
</dbReference>
<dbReference type="Gene3D" id="6.10.340.10">
    <property type="match status" value="1"/>
</dbReference>
<dbReference type="SUPFAM" id="SSF58104">
    <property type="entry name" value="Methyl-accepting chemotaxis protein (MCP) signaling domain"/>
    <property type="match status" value="1"/>
</dbReference>